<dbReference type="AlphaFoldDB" id="A0A1W1C0C8"/>
<dbReference type="EMBL" id="FPHK01000038">
    <property type="protein sequence ID" value="SFV59249.1"/>
    <property type="molecule type" value="Genomic_DNA"/>
</dbReference>
<reference evidence="3" key="1">
    <citation type="submission" date="2016-10" db="EMBL/GenBank/DDBJ databases">
        <authorList>
            <person name="de Groot N.N."/>
        </authorList>
    </citation>
    <scope>NUCLEOTIDE SEQUENCE</scope>
</reference>
<keyword evidence="1" id="KW-0175">Coiled coil</keyword>
<name>A0A1W1C0C8_9ZZZZ</name>
<evidence type="ECO:0000256" key="1">
    <source>
        <dbReference type="SAM" id="Coils"/>
    </source>
</evidence>
<feature type="coiled-coil region" evidence="1">
    <location>
        <begin position="13"/>
        <end position="50"/>
    </location>
</feature>
<gene>
    <name evidence="3" type="ORF">MNB_SM-6-1509</name>
</gene>
<organism evidence="3">
    <name type="scientific">hydrothermal vent metagenome</name>
    <dbReference type="NCBI Taxonomy" id="652676"/>
    <lineage>
        <taxon>unclassified sequences</taxon>
        <taxon>metagenomes</taxon>
        <taxon>ecological metagenomes</taxon>
    </lineage>
</organism>
<evidence type="ECO:0000313" key="3">
    <source>
        <dbReference type="EMBL" id="SFV59249.1"/>
    </source>
</evidence>
<protein>
    <submittedName>
        <fullName evidence="3">Uncharacterized protein</fullName>
    </submittedName>
</protein>
<accession>A0A1W1C0C8</accession>
<sequence>MNKIFLLVAVFTLTTLSAEAKSLNAKKEEALKEKHIKEQMEREKQFAKEQKFYQGKEYNLSAQKVDQKDLDSVPTIEPENDFDMSDVYRDDI</sequence>
<feature type="region of interest" description="Disordered" evidence="2">
    <location>
        <begin position="69"/>
        <end position="92"/>
    </location>
</feature>
<evidence type="ECO:0000256" key="2">
    <source>
        <dbReference type="SAM" id="MobiDB-lite"/>
    </source>
</evidence>
<proteinExistence type="predicted"/>